<dbReference type="KEGG" id="mrr:Moror_11114"/>
<keyword evidence="1" id="KW-0472">Membrane</keyword>
<sequence length="127" mass="13898">MLCTAQAINELGQAITAFVGYKDNPGGAAAFYNQLWHWGVVLRQVLYCTNSAVADALLIYRLYVMWNFHVKVVIGPILLLAVATACGYCAAWGLTQGGDVYAANIYTWELVSFTFSLVLNIIVTSLI</sequence>
<dbReference type="STRING" id="1381753.V2WN53"/>
<feature type="non-terminal residue" evidence="2">
    <location>
        <position position="127"/>
    </location>
</feature>
<evidence type="ECO:0000313" key="2">
    <source>
        <dbReference type="EMBL" id="ESK81615.1"/>
    </source>
</evidence>
<proteinExistence type="predicted"/>
<comment type="caution">
    <text evidence="2">The sequence shown here is derived from an EMBL/GenBank/DDBJ whole genome shotgun (WGS) entry which is preliminary data.</text>
</comment>
<feature type="transmembrane region" description="Helical" evidence="1">
    <location>
        <begin position="105"/>
        <end position="126"/>
    </location>
</feature>
<keyword evidence="1" id="KW-1133">Transmembrane helix</keyword>
<evidence type="ECO:0000313" key="3">
    <source>
        <dbReference type="Proteomes" id="UP000017559"/>
    </source>
</evidence>
<dbReference type="HOGENOM" id="CLU_1975806_0_0_1"/>
<keyword evidence="3" id="KW-1185">Reference proteome</keyword>
<evidence type="ECO:0000256" key="1">
    <source>
        <dbReference type="SAM" id="Phobius"/>
    </source>
</evidence>
<feature type="transmembrane region" description="Helical" evidence="1">
    <location>
        <begin position="72"/>
        <end position="93"/>
    </location>
</feature>
<protein>
    <submittedName>
        <fullName evidence="2">Uncharacterized protein</fullName>
    </submittedName>
</protein>
<accession>V2WN53</accession>
<name>V2WN53_MONRO</name>
<gene>
    <name evidence="2" type="ORF">Moror_11114</name>
</gene>
<dbReference type="OrthoDB" id="2756618at2759"/>
<reference evidence="2 3" key="1">
    <citation type="journal article" date="2014" name="BMC Genomics">
        <title>Genome and secretome analysis of the hemibiotrophic fungal pathogen, Moniliophthora roreri, which causes frosty pod rot disease of cacao: mechanisms of the biotrophic and necrotrophic phases.</title>
        <authorList>
            <person name="Meinhardt L.W."/>
            <person name="Costa G.G.L."/>
            <person name="Thomazella D.P.T."/>
            <person name="Teixeira P.J.P.L."/>
            <person name="Carazzolle M.F."/>
            <person name="Schuster S.C."/>
            <person name="Carlson J.E."/>
            <person name="Guiltinan M.J."/>
            <person name="Mieczkowski P."/>
            <person name="Farmer A."/>
            <person name="Ramaraj T."/>
            <person name="Crozier J."/>
            <person name="Davis R.E."/>
            <person name="Shao J."/>
            <person name="Melnick R.L."/>
            <person name="Pereira G.A.G."/>
            <person name="Bailey B.A."/>
        </authorList>
    </citation>
    <scope>NUCLEOTIDE SEQUENCE [LARGE SCALE GENOMIC DNA]</scope>
    <source>
        <strain evidence="2 3">MCA 2997</strain>
    </source>
</reference>
<organism evidence="2 3">
    <name type="scientific">Moniliophthora roreri (strain MCA 2997)</name>
    <name type="common">Cocoa frosty pod rot fungus</name>
    <name type="synonym">Crinipellis roreri</name>
    <dbReference type="NCBI Taxonomy" id="1381753"/>
    <lineage>
        <taxon>Eukaryota</taxon>
        <taxon>Fungi</taxon>
        <taxon>Dikarya</taxon>
        <taxon>Basidiomycota</taxon>
        <taxon>Agaricomycotina</taxon>
        <taxon>Agaricomycetes</taxon>
        <taxon>Agaricomycetidae</taxon>
        <taxon>Agaricales</taxon>
        <taxon>Marasmiineae</taxon>
        <taxon>Marasmiaceae</taxon>
        <taxon>Moniliophthora</taxon>
    </lineage>
</organism>
<dbReference type="Proteomes" id="UP000017559">
    <property type="component" value="Unassembled WGS sequence"/>
</dbReference>
<keyword evidence="1" id="KW-0812">Transmembrane</keyword>
<dbReference type="AlphaFoldDB" id="V2WN53"/>
<dbReference type="EMBL" id="AWSO01002343">
    <property type="protein sequence ID" value="ESK81615.1"/>
    <property type="molecule type" value="Genomic_DNA"/>
</dbReference>